<dbReference type="InterPro" id="IPR001077">
    <property type="entry name" value="COMT_C"/>
</dbReference>
<keyword evidence="8" id="KW-1185">Reference proteome</keyword>
<dbReference type="InterPro" id="IPR036388">
    <property type="entry name" value="WH-like_DNA-bd_sf"/>
</dbReference>
<evidence type="ECO:0000256" key="1">
    <source>
        <dbReference type="ARBA" id="ARBA00022603"/>
    </source>
</evidence>
<feature type="active site" description="Proton acceptor" evidence="4">
    <location>
        <position position="242"/>
    </location>
</feature>
<dbReference type="GO" id="GO:0046983">
    <property type="term" value="F:protein dimerization activity"/>
    <property type="evidence" value="ECO:0007669"/>
    <property type="project" value="InterPro"/>
</dbReference>
<dbReference type="InterPro" id="IPR016461">
    <property type="entry name" value="COMT-like"/>
</dbReference>
<dbReference type="InterPro" id="IPR012967">
    <property type="entry name" value="COMT_dimerisation"/>
</dbReference>
<dbReference type="Gene3D" id="1.10.287.1350">
    <property type="match status" value="1"/>
</dbReference>
<comment type="caution">
    <text evidence="7">The sequence shown here is derived from an EMBL/GenBank/DDBJ whole genome shotgun (WGS) entry which is preliminary data.</text>
</comment>
<dbReference type="SUPFAM" id="SSF46785">
    <property type="entry name" value="Winged helix' DNA-binding domain"/>
    <property type="match status" value="1"/>
</dbReference>
<dbReference type="Pfam" id="PF08100">
    <property type="entry name" value="Dimerisation"/>
    <property type="match status" value="1"/>
</dbReference>
<evidence type="ECO:0000313" key="7">
    <source>
        <dbReference type="EMBL" id="MBO2455056.1"/>
    </source>
</evidence>
<evidence type="ECO:0000256" key="2">
    <source>
        <dbReference type="ARBA" id="ARBA00022679"/>
    </source>
</evidence>
<proteinExistence type="predicted"/>
<evidence type="ECO:0000256" key="3">
    <source>
        <dbReference type="ARBA" id="ARBA00022691"/>
    </source>
</evidence>
<dbReference type="PANTHER" id="PTHR43712:SF2">
    <property type="entry name" value="O-METHYLTRANSFERASE CICE"/>
    <property type="match status" value="1"/>
</dbReference>
<dbReference type="SUPFAM" id="SSF53335">
    <property type="entry name" value="S-adenosyl-L-methionine-dependent methyltransferases"/>
    <property type="match status" value="1"/>
</dbReference>
<dbReference type="GO" id="GO:0008171">
    <property type="term" value="F:O-methyltransferase activity"/>
    <property type="evidence" value="ECO:0007669"/>
    <property type="project" value="InterPro"/>
</dbReference>
<dbReference type="PROSITE" id="PS51683">
    <property type="entry name" value="SAM_OMT_II"/>
    <property type="match status" value="1"/>
</dbReference>
<dbReference type="Proteomes" id="UP000669179">
    <property type="component" value="Unassembled WGS sequence"/>
</dbReference>
<sequence>MARSRLVDLAFGYMPAQIVFAAAELGIADALTNGPRSSEELAKETGTHAPSLHRMLRALTCFGMLEQREPDLFALTEDGERLKDGGPTSQRQLVRLFCSPSVWESWGDLTETIRTGESAWDRIIGKSPFEHMAENPDEAVTFNAAMSDHTREIAPAFTQAYDFARFGVIADLGGGDGTLLAALLKAAPAQRGVLFDLDKGLAESAGILEAAGVADRCDVVAGDFFESVPGGIDAYVLKSVIHDWDDEKSLAILRSVRKAAGPDSRLLLLETLVPEMVTPATPGPVMSDMNMLVCTGGRERTAKEFREMLAAAGFTLTGITEAPPTNYSVVEAAPAP</sequence>
<dbReference type="Gene3D" id="1.10.10.10">
    <property type="entry name" value="Winged helix-like DNA-binding domain superfamily/Winged helix DNA-binding domain"/>
    <property type="match status" value="1"/>
</dbReference>
<dbReference type="AlphaFoldDB" id="A0A939PUK7"/>
<dbReference type="RefSeq" id="WP_208263284.1">
    <property type="nucleotide sequence ID" value="NZ_JAGEOJ010000031.1"/>
</dbReference>
<dbReference type="PANTHER" id="PTHR43712">
    <property type="entry name" value="PUTATIVE (AFU_ORTHOLOGUE AFUA_4G14580)-RELATED"/>
    <property type="match status" value="1"/>
</dbReference>
<dbReference type="InterPro" id="IPR029063">
    <property type="entry name" value="SAM-dependent_MTases_sf"/>
</dbReference>
<gene>
    <name evidence="7" type="ORF">J4573_48770</name>
</gene>
<organism evidence="7 8">
    <name type="scientific">Actinomadura barringtoniae</name>
    <dbReference type="NCBI Taxonomy" id="1427535"/>
    <lineage>
        <taxon>Bacteria</taxon>
        <taxon>Bacillati</taxon>
        <taxon>Actinomycetota</taxon>
        <taxon>Actinomycetes</taxon>
        <taxon>Streptosporangiales</taxon>
        <taxon>Thermomonosporaceae</taxon>
        <taxon>Actinomadura</taxon>
    </lineage>
</organism>
<keyword evidence="1" id="KW-0489">Methyltransferase</keyword>
<evidence type="ECO:0000313" key="8">
    <source>
        <dbReference type="Proteomes" id="UP000669179"/>
    </source>
</evidence>
<keyword evidence="2" id="KW-0808">Transferase</keyword>
<dbReference type="GO" id="GO:0032259">
    <property type="term" value="P:methylation"/>
    <property type="evidence" value="ECO:0007669"/>
    <property type="project" value="UniProtKB-KW"/>
</dbReference>
<evidence type="ECO:0000259" key="5">
    <source>
        <dbReference type="Pfam" id="PF00891"/>
    </source>
</evidence>
<accession>A0A939PUK7</accession>
<feature type="domain" description="O-methyltransferase C-terminal" evidence="5">
    <location>
        <begin position="106"/>
        <end position="314"/>
    </location>
</feature>
<name>A0A939PUK7_9ACTN</name>
<evidence type="ECO:0000256" key="4">
    <source>
        <dbReference type="PIRSR" id="PIRSR005739-1"/>
    </source>
</evidence>
<dbReference type="Gene3D" id="3.40.50.150">
    <property type="entry name" value="Vaccinia Virus protein VP39"/>
    <property type="match status" value="1"/>
</dbReference>
<dbReference type="Pfam" id="PF00891">
    <property type="entry name" value="Methyltransf_2"/>
    <property type="match status" value="1"/>
</dbReference>
<dbReference type="EMBL" id="JAGEOJ010000031">
    <property type="protein sequence ID" value="MBO2455056.1"/>
    <property type="molecule type" value="Genomic_DNA"/>
</dbReference>
<dbReference type="CDD" id="cd02440">
    <property type="entry name" value="AdoMet_MTases"/>
    <property type="match status" value="1"/>
</dbReference>
<protein>
    <submittedName>
        <fullName evidence="7">Helix-turn-helix domain-containing protein</fullName>
    </submittedName>
</protein>
<dbReference type="InterPro" id="IPR036390">
    <property type="entry name" value="WH_DNA-bd_sf"/>
</dbReference>
<evidence type="ECO:0000259" key="6">
    <source>
        <dbReference type="Pfam" id="PF08100"/>
    </source>
</evidence>
<feature type="domain" description="O-methyltransferase dimerisation" evidence="6">
    <location>
        <begin position="8"/>
        <end position="77"/>
    </location>
</feature>
<keyword evidence="3" id="KW-0949">S-adenosyl-L-methionine</keyword>
<reference evidence="7" key="1">
    <citation type="submission" date="2021-03" db="EMBL/GenBank/DDBJ databases">
        <authorList>
            <person name="Kanchanasin P."/>
            <person name="Saeng-In P."/>
            <person name="Phongsopitanun W."/>
            <person name="Yuki M."/>
            <person name="Kudo T."/>
            <person name="Ohkuma M."/>
            <person name="Tanasupawat S."/>
        </authorList>
    </citation>
    <scope>NUCLEOTIDE SEQUENCE</scope>
    <source>
        <strain evidence="7">GKU 128</strain>
    </source>
</reference>
<dbReference type="PIRSF" id="PIRSF005739">
    <property type="entry name" value="O-mtase"/>
    <property type="match status" value="1"/>
</dbReference>